<dbReference type="InterPro" id="IPR001611">
    <property type="entry name" value="Leu-rich_rpt"/>
</dbReference>
<reference evidence="2 3" key="1">
    <citation type="submission" date="2024-04" db="EMBL/GenBank/DDBJ databases">
        <title>Tritrichomonas musculus Genome.</title>
        <authorList>
            <person name="Alves-Ferreira E."/>
            <person name="Grigg M."/>
            <person name="Lorenzi H."/>
            <person name="Galac M."/>
        </authorList>
    </citation>
    <scope>NUCLEOTIDE SEQUENCE [LARGE SCALE GENOMIC DNA]</scope>
    <source>
        <strain evidence="2 3">EAF2021</strain>
    </source>
</reference>
<sequence>MNDNYFLQQQQDVEELSLNDKGVYQLPDDVFSRFTNLKSLNLSHCSLETLPSSLFNIQSLESLDISDNDFSFIPVEIGCLKSLTKLNFSDNPFKNSQYNDLYSIDFFKSIMSEKNKPAPRVFDPLLSLPNKKYFKLVSYNILAPQFVNSSFFPFSPQKYLDSKYRIPLIKDEIVRLTPDIVCLQEVDENIFQNDLNPFFTSKNFTGVFFSKSNTGAGQATFIHKNSFVLVGSHTLELRTHRLASTLSNYNELSRHLSCAVITLLKSYKHDIYIVVVNIHLYYKREAHEIRTSQLYLAIMAAIEFAHSKEIFQYDIIISGDFNSTLDQQPLIFLQNNTIDRFFNSYQVLNHNPEITRYDIINYSAIDFIFSTIYGIQPVSVLPVDTENIKNNYAGLPGQYYPSDHSSIATIFEFKSRRFYPPPRYVPPSPVAQEKTETPKNPDLNVTIVKPNKDKKIVFQLKKH</sequence>
<protein>
    <recommendedName>
        <fullName evidence="1">Endonuclease/exonuclease/phosphatase domain-containing protein</fullName>
    </recommendedName>
</protein>
<gene>
    <name evidence="2" type="ORF">M9Y10_020079</name>
</gene>
<name>A0ABR2HG52_9EUKA</name>
<dbReference type="InterPro" id="IPR036691">
    <property type="entry name" value="Endo/exonu/phosph_ase_sf"/>
</dbReference>
<dbReference type="SUPFAM" id="SSF52058">
    <property type="entry name" value="L domain-like"/>
    <property type="match status" value="1"/>
</dbReference>
<evidence type="ECO:0000259" key="1">
    <source>
        <dbReference type="Pfam" id="PF03372"/>
    </source>
</evidence>
<evidence type="ECO:0000313" key="3">
    <source>
        <dbReference type="Proteomes" id="UP001470230"/>
    </source>
</evidence>
<dbReference type="InterPro" id="IPR032675">
    <property type="entry name" value="LRR_dom_sf"/>
</dbReference>
<dbReference type="EMBL" id="JAPFFF010000029">
    <property type="protein sequence ID" value="KAK8846078.1"/>
    <property type="molecule type" value="Genomic_DNA"/>
</dbReference>
<dbReference type="PANTHER" id="PTHR12121">
    <property type="entry name" value="CARBON CATABOLITE REPRESSOR PROTEIN 4"/>
    <property type="match status" value="1"/>
</dbReference>
<dbReference type="InterPro" id="IPR005135">
    <property type="entry name" value="Endo/exonuclease/phosphatase"/>
</dbReference>
<dbReference type="Pfam" id="PF13855">
    <property type="entry name" value="LRR_8"/>
    <property type="match status" value="1"/>
</dbReference>
<organism evidence="2 3">
    <name type="scientific">Tritrichomonas musculus</name>
    <dbReference type="NCBI Taxonomy" id="1915356"/>
    <lineage>
        <taxon>Eukaryota</taxon>
        <taxon>Metamonada</taxon>
        <taxon>Parabasalia</taxon>
        <taxon>Tritrichomonadida</taxon>
        <taxon>Tritrichomonadidae</taxon>
        <taxon>Tritrichomonas</taxon>
    </lineage>
</organism>
<evidence type="ECO:0000313" key="2">
    <source>
        <dbReference type="EMBL" id="KAK8846078.1"/>
    </source>
</evidence>
<comment type="caution">
    <text evidence="2">The sequence shown here is derived from an EMBL/GenBank/DDBJ whole genome shotgun (WGS) entry which is preliminary data.</text>
</comment>
<dbReference type="SUPFAM" id="SSF56219">
    <property type="entry name" value="DNase I-like"/>
    <property type="match status" value="1"/>
</dbReference>
<dbReference type="Pfam" id="PF03372">
    <property type="entry name" value="Exo_endo_phos"/>
    <property type="match status" value="1"/>
</dbReference>
<feature type="domain" description="Endonuclease/exonuclease/phosphatase" evidence="1">
    <location>
        <begin position="168"/>
        <end position="404"/>
    </location>
</feature>
<dbReference type="PANTHER" id="PTHR12121:SF100">
    <property type="entry name" value="POLY(A)-SPECIFIC RIBONUCLEASE"/>
    <property type="match status" value="1"/>
</dbReference>
<dbReference type="Gene3D" id="3.80.10.10">
    <property type="entry name" value="Ribonuclease Inhibitor"/>
    <property type="match status" value="1"/>
</dbReference>
<dbReference type="Gene3D" id="3.60.10.10">
    <property type="entry name" value="Endonuclease/exonuclease/phosphatase"/>
    <property type="match status" value="1"/>
</dbReference>
<keyword evidence="3" id="KW-1185">Reference proteome</keyword>
<accession>A0ABR2HG52</accession>
<proteinExistence type="predicted"/>
<dbReference type="InterPro" id="IPR050410">
    <property type="entry name" value="CCR4/nocturin_mRNA_transcr"/>
</dbReference>
<dbReference type="Proteomes" id="UP001470230">
    <property type="component" value="Unassembled WGS sequence"/>
</dbReference>